<dbReference type="WBParaSite" id="nRc.2.0.1.t33008-RA">
    <property type="protein sequence ID" value="nRc.2.0.1.t33008-RA"/>
    <property type="gene ID" value="nRc.2.0.1.g33008"/>
</dbReference>
<evidence type="ECO:0000313" key="2">
    <source>
        <dbReference type="WBParaSite" id="nRc.2.0.1.t33008-RA"/>
    </source>
</evidence>
<name>A0A915K2H9_ROMCU</name>
<keyword evidence="1" id="KW-1185">Reference proteome</keyword>
<sequence length="165" mass="18614">MYSFIHVRQQGKFEVFSNNDDTATAAAVALSSSFVTTAVKFCVLISFLRPTLFLTVAAPPPSVLENWRNICSSLNDPELWGVKPTAKQALTNKGTTKKGAGRRPTQCPYESNSKLKNCSNKEKDEVCLLYKKDKLLSQNGLQIKRGYQFRIKESVYEHFIENKLM</sequence>
<accession>A0A915K2H9</accession>
<dbReference type="AlphaFoldDB" id="A0A915K2H9"/>
<proteinExistence type="predicted"/>
<protein>
    <submittedName>
        <fullName evidence="2">Uncharacterized protein</fullName>
    </submittedName>
</protein>
<dbReference type="Proteomes" id="UP000887565">
    <property type="component" value="Unplaced"/>
</dbReference>
<organism evidence="1 2">
    <name type="scientific">Romanomermis culicivorax</name>
    <name type="common">Nematode worm</name>
    <dbReference type="NCBI Taxonomy" id="13658"/>
    <lineage>
        <taxon>Eukaryota</taxon>
        <taxon>Metazoa</taxon>
        <taxon>Ecdysozoa</taxon>
        <taxon>Nematoda</taxon>
        <taxon>Enoplea</taxon>
        <taxon>Dorylaimia</taxon>
        <taxon>Mermithida</taxon>
        <taxon>Mermithoidea</taxon>
        <taxon>Mermithidae</taxon>
        <taxon>Romanomermis</taxon>
    </lineage>
</organism>
<reference evidence="2" key="1">
    <citation type="submission" date="2022-11" db="UniProtKB">
        <authorList>
            <consortium name="WormBaseParasite"/>
        </authorList>
    </citation>
    <scope>IDENTIFICATION</scope>
</reference>
<evidence type="ECO:0000313" key="1">
    <source>
        <dbReference type="Proteomes" id="UP000887565"/>
    </source>
</evidence>